<feature type="domain" description="HTH crp-type" evidence="5">
    <location>
        <begin position="159"/>
        <end position="233"/>
    </location>
</feature>
<dbReference type="Gene3D" id="2.60.120.10">
    <property type="entry name" value="Jelly Rolls"/>
    <property type="match status" value="1"/>
</dbReference>
<organism evidence="6 7">
    <name type="scientific">Ferruginivarius sediminum</name>
    <dbReference type="NCBI Taxonomy" id="2661937"/>
    <lineage>
        <taxon>Bacteria</taxon>
        <taxon>Pseudomonadati</taxon>
        <taxon>Pseudomonadota</taxon>
        <taxon>Alphaproteobacteria</taxon>
        <taxon>Rhodospirillales</taxon>
        <taxon>Rhodospirillaceae</taxon>
        <taxon>Ferruginivarius</taxon>
    </lineage>
</organism>
<evidence type="ECO:0000259" key="4">
    <source>
        <dbReference type="PROSITE" id="PS50042"/>
    </source>
</evidence>
<dbReference type="PROSITE" id="PS50042">
    <property type="entry name" value="CNMP_BINDING_3"/>
    <property type="match status" value="1"/>
</dbReference>
<keyword evidence="1" id="KW-0805">Transcription regulation</keyword>
<dbReference type="GO" id="GO:0003677">
    <property type="term" value="F:DNA binding"/>
    <property type="evidence" value="ECO:0007669"/>
    <property type="project" value="UniProtKB-KW"/>
</dbReference>
<dbReference type="SUPFAM" id="SSF51206">
    <property type="entry name" value="cAMP-binding domain-like"/>
    <property type="match status" value="1"/>
</dbReference>
<evidence type="ECO:0000256" key="2">
    <source>
        <dbReference type="ARBA" id="ARBA00023125"/>
    </source>
</evidence>
<protein>
    <submittedName>
        <fullName evidence="6">Crp/Fnr family transcriptional regulator</fullName>
    </submittedName>
</protein>
<dbReference type="PANTHER" id="PTHR24567:SF68">
    <property type="entry name" value="DNA-BINDING TRANSCRIPTIONAL DUAL REGULATOR CRP"/>
    <property type="match status" value="1"/>
</dbReference>
<dbReference type="InterPro" id="IPR018490">
    <property type="entry name" value="cNMP-bd_dom_sf"/>
</dbReference>
<sequence>MRHRPFRAQSPPNDCRNCPLRRLPMIAPVTSEEIKAIGRARGEVRYYRPHATLYYEGDPGSDLFTLFSGWAFSFQMLRDGRRQILRFMLPGDVIGVQPDLVGPMDHGVETVTDASACVFRRDALRELLAHDPELSWQLVWLLAHDQALLREHLTGIGRRHVTERLGCLLLEIYHRMARRDMAEGTSCPFPLTQTHLADALGLASAHVSRLLRRLREDGYVTIKSGWLHLHDLDGLTEISQFDDRTLTRRPML</sequence>
<accession>A0A369T9I6</accession>
<keyword evidence="3" id="KW-0804">Transcription</keyword>
<evidence type="ECO:0000256" key="3">
    <source>
        <dbReference type="ARBA" id="ARBA00023163"/>
    </source>
</evidence>
<dbReference type="SMART" id="SM00419">
    <property type="entry name" value="HTH_CRP"/>
    <property type="match status" value="1"/>
</dbReference>
<dbReference type="Proteomes" id="UP000253941">
    <property type="component" value="Unassembled WGS sequence"/>
</dbReference>
<name>A0A369T9I6_9PROT</name>
<keyword evidence="7" id="KW-1185">Reference proteome</keyword>
<evidence type="ECO:0000259" key="5">
    <source>
        <dbReference type="PROSITE" id="PS51063"/>
    </source>
</evidence>
<dbReference type="Gene3D" id="1.10.10.10">
    <property type="entry name" value="Winged helix-like DNA-binding domain superfamily/Winged helix DNA-binding domain"/>
    <property type="match status" value="1"/>
</dbReference>
<feature type="domain" description="Cyclic nucleotide-binding" evidence="4">
    <location>
        <begin position="25"/>
        <end position="95"/>
    </location>
</feature>
<dbReference type="InterPro" id="IPR036388">
    <property type="entry name" value="WH-like_DNA-bd_sf"/>
</dbReference>
<gene>
    <name evidence="6" type="ORF">DRB17_14780</name>
</gene>
<dbReference type="PANTHER" id="PTHR24567">
    <property type="entry name" value="CRP FAMILY TRANSCRIPTIONAL REGULATORY PROTEIN"/>
    <property type="match status" value="1"/>
</dbReference>
<dbReference type="InterPro" id="IPR014710">
    <property type="entry name" value="RmlC-like_jellyroll"/>
</dbReference>
<dbReference type="AlphaFoldDB" id="A0A369T9I6"/>
<dbReference type="CDD" id="cd00038">
    <property type="entry name" value="CAP_ED"/>
    <property type="match status" value="1"/>
</dbReference>
<dbReference type="PROSITE" id="PS51063">
    <property type="entry name" value="HTH_CRP_2"/>
    <property type="match status" value="1"/>
</dbReference>
<dbReference type="InterPro" id="IPR012318">
    <property type="entry name" value="HTH_CRP"/>
</dbReference>
<evidence type="ECO:0000313" key="7">
    <source>
        <dbReference type="Proteomes" id="UP000253941"/>
    </source>
</evidence>
<dbReference type="Pfam" id="PF13545">
    <property type="entry name" value="HTH_Crp_2"/>
    <property type="match status" value="1"/>
</dbReference>
<dbReference type="GO" id="GO:0005829">
    <property type="term" value="C:cytosol"/>
    <property type="evidence" value="ECO:0007669"/>
    <property type="project" value="TreeGrafter"/>
</dbReference>
<comment type="caution">
    <text evidence="6">The sequence shown here is derived from an EMBL/GenBank/DDBJ whole genome shotgun (WGS) entry which is preliminary data.</text>
</comment>
<dbReference type="InterPro" id="IPR050397">
    <property type="entry name" value="Env_Response_Regulators"/>
</dbReference>
<keyword evidence="2" id="KW-0238">DNA-binding</keyword>
<proteinExistence type="predicted"/>
<evidence type="ECO:0000313" key="6">
    <source>
        <dbReference type="EMBL" id="RDD61154.1"/>
    </source>
</evidence>
<dbReference type="InterPro" id="IPR000595">
    <property type="entry name" value="cNMP-bd_dom"/>
</dbReference>
<dbReference type="GO" id="GO:0003700">
    <property type="term" value="F:DNA-binding transcription factor activity"/>
    <property type="evidence" value="ECO:0007669"/>
    <property type="project" value="TreeGrafter"/>
</dbReference>
<reference evidence="6 7" key="1">
    <citation type="submission" date="2018-07" db="EMBL/GenBank/DDBJ databases">
        <title>Venubactetium sediminum gen. nov., sp. nov., isolated from a marine solar saltern.</title>
        <authorList>
            <person name="Wang S."/>
        </authorList>
    </citation>
    <scope>NUCLEOTIDE SEQUENCE [LARGE SCALE GENOMIC DNA]</scope>
    <source>
        <strain evidence="6 7">WD2A32</strain>
    </source>
</reference>
<dbReference type="Pfam" id="PF00027">
    <property type="entry name" value="cNMP_binding"/>
    <property type="match status" value="1"/>
</dbReference>
<evidence type="ECO:0000256" key="1">
    <source>
        <dbReference type="ARBA" id="ARBA00023015"/>
    </source>
</evidence>
<dbReference type="SUPFAM" id="SSF46785">
    <property type="entry name" value="Winged helix' DNA-binding domain"/>
    <property type="match status" value="1"/>
</dbReference>
<dbReference type="SMART" id="SM00100">
    <property type="entry name" value="cNMP"/>
    <property type="match status" value="1"/>
</dbReference>
<dbReference type="EMBL" id="QPMH01000015">
    <property type="protein sequence ID" value="RDD61154.1"/>
    <property type="molecule type" value="Genomic_DNA"/>
</dbReference>
<dbReference type="InterPro" id="IPR036390">
    <property type="entry name" value="WH_DNA-bd_sf"/>
</dbReference>